<organism evidence="7 8">
    <name type="scientific">Flavobacterium supellecticarium</name>
    <dbReference type="NCBI Taxonomy" id="2565924"/>
    <lineage>
        <taxon>Bacteria</taxon>
        <taxon>Pseudomonadati</taxon>
        <taxon>Bacteroidota</taxon>
        <taxon>Flavobacteriia</taxon>
        <taxon>Flavobacteriales</taxon>
        <taxon>Flavobacteriaceae</taxon>
        <taxon>Flavobacterium</taxon>
    </lineage>
</organism>
<proteinExistence type="inferred from homology"/>
<keyword evidence="4 5" id="KW-0720">Serine protease</keyword>
<dbReference type="InterPro" id="IPR015500">
    <property type="entry name" value="Peptidase_S8_subtilisin-rel"/>
</dbReference>
<gene>
    <name evidence="7" type="ORF">E6C50_07370</name>
</gene>
<dbReference type="Pfam" id="PF00082">
    <property type="entry name" value="Peptidase_S8"/>
    <property type="match status" value="1"/>
</dbReference>
<comment type="similarity">
    <text evidence="1 5">Belongs to the peptidase S8 family.</text>
</comment>
<feature type="active site" description="Charge relay system" evidence="5">
    <location>
        <position position="231"/>
    </location>
</feature>
<dbReference type="InterPro" id="IPR000209">
    <property type="entry name" value="Peptidase_S8/S53_dom"/>
</dbReference>
<dbReference type="PANTHER" id="PTHR43806">
    <property type="entry name" value="PEPTIDASE S8"/>
    <property type="match status" value="1"/>
</dbReference>
<evidence type="ECO:0000256" key="5">
    <source>
        <dbReference type="PROSITE-ProRule" id="PRU01240"/>
    </source>
</evidence>
<dbReference type="AlphaFoldDB" id="A0A4S4A032"/>
<protein>
    <submittedName>
        <fullName evidence="7">Serine protease</fullName>
    </submittedName>
</protein>
<dbReference type="Gene3D" id="3.40.50.200">
    <property type="entry name" value="Peptidase S8/S53 domain"/>
    <property type="match status" value="1"/>
</dbReference>
<reference evidence="7 8" key="1">
    <citation type="submission" date="2019-04" db="EMBL/GenBank/DDBJ databases">
        <title>Flavobacterium sp. nov. isolated from construction timber.</title>
        <authorList>
            <person name="Lin S.-Y."/>
            <person name="Chang C.-T."/>
            <person name="Young C.-C."/>
        </authorList>
    </citation>
    <scope>NUCLEOTIDE SEQUENCE [LARGE SCALE GENOMIC DNA]</scope>
    <source>
        <strain evidence="7 8">CC-CTC003</strain>
    </source>
</reference>
<dbReference type="RefSeq" id="WP_136402559.1">
    <property type="nucleotide sequence ID" value="NZ_SSNZ01000002.1"/>
</dbReference>
<dbReference type="PROSITE" id="PS51257">
    <property type="entry name" value="PROKAR_LIPOPROTEIN"/>
    <property type="match status" value="1"/>
</dbReference>
<feature type="domain" description="Peptidase S8/S53" evidence="6">
    <location>
        <begin position="222"/>
        <end position="498"/>
    </location>
</feature>
<accession>A0A4S4A032</accession>
<evidence type="ECO:0000256" key="1">
    <source>
        <dbReference type="ARBA" id="ARBA00011073"/>
    </source>
</evidence>
<dbReference type="EMBL" id="SSNZ01000002">
    <property type="protein sequence ID" value="THF51575.1"/>
    <property type="molecule type" value="Genomic_DNA"/>
</dbReference>
<evidence type="ECO:0000256" key="3">
    <source>
        <dbReference type="ARBA" id="ARBA00022801"/>
    </source>
</evidence>
<evidence type="ECO:0000259" key="6">
    <source>
        <dbReference type="Pfam" id="PF00082"/>
    </source>
</evidence>
<keyword evidence="2 5" id="KW-0645">Protease</keyword>
<dbReference type="PANTHER" id="PTHR43806:SF11">
    <property type="entry name" value="CEREVISIN-RELATED"/>
    <property type="match status" value="1"/>
</dbReference>
<feature type="active site" description="Charge relay system" evidence="5">
    <location>
        <position position="281"/>
    </location>
</feature>
<dbReference type="GO" id="GO:0004252">
    <property type="term" value="F:serine-type endopeptidase activity"/>
    <property type="evidence" value="ECO:0007669"/>
    <property type="project" value="UniProtKB-UniRule"/>
</dbReference>
<evidence type="ECO:0000256" key="2">
    <source>
        <dbReference type="ARBA" id="ARBA00022670"/>
    </source>
</evidence>
<dbReference type="SUPFAM" id="SSF52743">
    <property type="entry name" value="Subtilisin-like"/>
    <property type="match status" value="1"/>
</dbReference>
<dbReference type="OrthoDB" id="9798386at2"/>
<keyword evidence="3 5" id="KW-0378">Hydrolase</keyword>
<sequence length="507" mass="54708">MKKNYVVVALLSVVLFSACSKDEDRYSGANQSGQELFQKDTLSKAAINSRIDQISNEKGSFHWKDGGYQMLWSAIIRGNNTVTIGYGVNADDFDSHKSGKGREIKARLKSIILESEKGSEKEVIFKEDDDLNLMDVVIKKRETLEALLKEQHIRYIEPADYRYFDTVEARPVYGPEVSSSSGCGFSSATIATADYTTVTPNARVPWNFYKHNIPGAWNYSTGSGITIGVVDTGLSPQQSLMGSSFNSGASSGRTVQRFGVYVDSIWPWSSGFDGPDDQCGHGTSMASVATAPRNNSGLPVGVAYNASLITYRAASNVVLDGYHEQEGVKLAFTALGNNNNVKIISMSMGHIISVGKIEDGVKYAYSKGKLIFCAGGTSTSFTNFAGVIFPASMSEAVAVTGVKEGTTFQECDVCHKGGKIDFTIVMERAGTNNNVPVLSYYNNQANYVGGSSVATATTAGIAALVWAKNPGWTRDQVLTKMKQSSTFYPTKNADFGHGNINAQLAVQ</sequence>
<evidence type="ECO:0000256" key="4">
    <source>
        <dbReference type="ARBA" id="ARBA00022825"/>
    </source>
</evidence>
<evidence type="ECO:0000313" key="7">
    <source>
        <dbReference type="EMBL" id="THF51575.1"/>
    </source>
</evidence>
<dbReference type="InterPro" id="IPR036852">
    <property type="entry name" value="Peptidase_S8/S53_dom_sf"/>
</dbReference>
<dbReference type="GO" id="GO:0006508">
    <property type="term" value="P:proteolysis"/>
    <property type="evidence" value="ECO:0007669"/>
    <property type="project" value="UniProtKB-KW"/>
</dbReference>
<dbReference type="InterPro" id="IPR050131">
    <property type="entry name" value="Peptidase_S8_subtilisin-like"/>
</dbReference>
<evidence type="ECO:0000313" key="8">
    <source>
        <dbReference type="Proteomes" id="UP000307507"/>
    </source>
</evidence>
<dbReference type="Proteomes" id="UP000307507">
    <property type="component" value="Unassembled WGS sequence"/>
</dbReference>
<dbReference type="PROSITE" id="PS51892">
    <property type="entry name" value="SUBTILASE"/>
    <property type="match status" value="1"/>
</dbReference>
<dbReference type="PRINTS" id="PR00723">
    <property type="entry name" value="SUBTILISIN"/>
</dbReference>
<keyword evidence="8" id="KW-1185">Reference proteome</keyword>
<name>A0A4S4A032_9FLAO</name>
<dbReference type="CDD" id="cd00306">
    <property type="entry name" value="Peptidases_S8_S53"/>
    <property type="match status" value="1"/>
</dbReference>
<feature type="active site" description="Charge relay system" evidence="5">
    <location>
        <position position="452"/>
    </location>
</feature>
<comment type="caution">
    <text evidence="7">The sequence shown here is derived from an EMBL/GenBank/DDBJ whole genome shotgun (WGS) entry which is preliminary data.</text>
</comment>